<sequence>MAALANQSLLTAYHTLALSGEAWVLELLAGYPDHIRCELGESIKVFHDLVTHLQSLGHTQTQHVSLKEQLAIFLYMSVMGLTIWHIGERFQRANKTISK</sequence>
<evidence type="ECO:0000256" key="1">
    <source>
        <dbReference type="SAM" id="Phobius"/>
    </source>
</evidence>
<keyword evidence="1" id="KW-0472">Membrane</keyword>
<name>A0A166GFM1_9AGAM</name>
<feature type="domain" description="DUF8040" evidence="2">
    <location>
        <begin position="17"/>
        <end position="99"/>
    </location>
</feature>
<evidence type="ECO:0000313" key="3">
    <source>
        <dbReference type="EMBL" id="KZP17785.1"/>
    </source>
</evidence>
<reference evidence="3 4" key="1">
    <citation type="journal article" date="2016" name="Mol. Biol. Evol.">
        <title>Comparative Genomics of Early-Diverging Mushroom-Forming Fungi Provides Insights into the Origins of Lignocellulose Decay Capabilities.</title>
        <authorList>
            <person name="Nagy L.G."/>
            <person name="Riley R."/>
            <person name="Tritt A."/>
            <person name="Adam C."/>
            <person name="Daum C."/>
            <person name="Floudas D."/>
            <person name="Sun H."/>
            <person name="Yadav J.S."/>
            <person name="Pangilinan J."/>
            <person name="Larsson K.H."/>
            <person name="Matsuura K."/>
            <person name="Barry K."/>
            <person name="Labutti K."/>
            <person name="Kuo R."/>
            <person name="Ohm R.A."/>
            <person name="Bhattacharya S.S."/>
            <person name="Shirouzu T."/>
            <person name="Yoshinaga Y."/>
            <person name="Martin F.M."/>
            <person name="Grigoriev I.V."/>
            <person name="Hibbett D.S."/>
        </authorList>
    </citation>
    <scope>NUCLEOTIDE SEQUENCE [LARGE SCALE GENOMIC DNA]</scope>
    <source>
        <strain evidence="3 4">CBS 109695</strain>
    </source>
</reference>
<feature type="transmembrane region" description="Helical" evidence="1">
    <location>
        <begin position="70"/>
        <end position="87"/>
    </location>
</feature>
<accession>A0A166GFM1</accession>
<protein>
    <recommendedName>
        <fullName evidence="2">DUF8040 domain-containing protein</fullName>
    </recommendedName>
</protein>
<dbReference type="Pfam" id="PF26138">
    <property type="entry name" value="DUF8040"/>
    <property type="match status" value="1"/>
</dbReference>
<dbReference type="Proteomes" id="UP000076532">
    <property type="component" value="Unassembled WGS sequence"/>
</dbReference>
<dbReference type="AlphaFoldDB" id="A0A166GFM1"/>
<organism evidence="3 4">
    <name type="scientific">Athelia psychrophila</name>
    <dbReference type="NCBI Taxonomy" id="1759441"/>
    <lineage>
        <taxon>Eukaryota</taxon>
        <taxon>Fungi</taxon>
        <taxon>Dikarya</taxon>
        <taxon>Basidiomycota</taxon>
        <taxon>Agaricomycotina</taxon>
        <taxon>Agaricomycetes</taxon>
        <taxon>Agaricomycetidae</taxon>
        <taxon>Atheliales</taxon>
        <taxon>Atheliaceae</taxon>
        <taxon>Athelia</taxon>
    </lineage>
</organism>
<dbReference type="OrthoDB" id="2430314at2759"/>
<gene>
    <name evidence="3" type="ORF">FIBSPDRAFT_746491</name>
</gene>
<keyword evidence="1" id="KW-1133">Transmembrane helix</keyword>
<keyword evidence="4" id="KW-1185">Reference proteome</keyword>
<dbReference type="STRING" id="436010.A0A166GFM1"/>
<evidence type="ECO:0000259" key="2">
    <source>
        <dbReference type="Pfam" id="PF26138"/>
    </source>
</evidence>
<dbReference type="InterPro" id="IPR058353">
    <property type="entry name" value="DUF8040"/>
</dbReference>
<dbReference type="EMBL" id="KV417579">
    <property type="protein sequence ID" value="KZP17785.1"/>
    <property type="molecule type" value="Genomic_DNA"/>
</dbReference>
<keyword evidence="1" id="KW-0812">Transmembrane</keyword>
<evidence type="ECO:0000313" key="4">
    <source>
        <dbReference type="Proteomes" id="UP000076532"/>
    </source>
</evidence>
<proteinExistence type="predicted"/>